<dbReference type="InterPro" id="IPR021147">
    <property type="entry name" value="DUF697"/>
</dbReference>
<keyword evidence="2" id="KW-0812">Transmembrane</keyword>
<accession>A0ABS5XZU5</accession>
<organism evidence="5 6">
    <name type="scientific">Leptothoe kymatousa TAU-MAC 1615</name>
    <dbReference type="NCBI Taxonomy" id="2364775"/>
    <lineage>
        <taxon>Bacteria</taxon>
        <taxon>Bacillati</taxon>
        <taxon>Cyanobacteriota</taxon>
        <taxon>Cyanophyceae</taxon>
        <taxon>Nodosilineales</taxon>
        <taxon>Cymatolegaceae</taxon>
        <taxon>Leptothoe</taxon>
        <taxon>Leptothoe kymatousa</taxon>
    </lineage>
</organism>
<dbReference type="RefSeq" id="WP_215617013.1">
    <property type="nucleotide sequence ID" value="NZ_JADOER010000004.1"/>
</dbReference>
<dbReference type="EMBL" id="JADOER010000004">
    <property type="protein sequence ID" value="MBT9311105.1"/>
    <property type="molecule type" value="Genomic_DNA"/>
</dbReference>
<evidence type="ECO:0000313" key="5">
    <source>
        <dbReference type="EMBL" id="MBT9311105.1"/>
    </source>
</evidence>
<sequence length="454" mass="49069">MDIAIKRPILIGGLGLSASLWLLDIVHHMPMDGSLVLGSIALGAAGVWWFRQQTQTMGLPTIPQQTDVKREAIDKALARADQLIDLLLTEDSQAAAQAEVFRTEHDVLLDSLERTHLTIGITGNKATGKTTLLDYLQASELPSLTITEQCDTADLVLMVITGDMTASELNRVETLIDDGYQVLVVLNKQDQYTPMDKAVVMDRIKARLAMRNVEIVAIAAQPNPIKVRRHTESGETTEFFEQPAADVAALNQKLEGIIAEPAPLVMATTLRQIQSLQQSITHSLNGYRRQKAMPTIEQMQWIAAGTAFANPIVTVDLLATAAITGQLVLDLGTIYGQKFSMEQAKAAAGTIAELTVKLGLVELATQALGTVLKGHVTTYVAGGALQGISAAYLTRLAGLTLIDYFEEQSLLEPTELDFASLGDRLQTLFQKARQGLALKDFVAQAIPHLPAASA</sequence>
<evidence type="ECO:0000256" key="2">
    <source>
        <dbReference type="ARBA" id="ARBA00022692"/>
    </source>
</evidence>
<reference evidence="5 6" key="1">
    <citation type="journal article" date="2021" name="Mar. Drugs">
        <title>Genome Reduction and Secondary Metabolism of the Marine Sponge-Associated Cyanobacterium Leptothoe.</title>
        <authorList>
            <person name="Konstantinou D."/>
            <person name="Popin R.V."/>
            <person name="Fewer D.P."/>
            <person name="Sivonen K."/>
            <person name="Gkelis S."/>
        </authorList>
    </citation>
    <scope>NUCLEOTIDE SEQUENCE [LARGE SCALE GENOMIC DNA]</scope>
    <source>
        <strain evidence="5 6">TAU-MAC 1615</strain>
    </source>
</reference>
<keyword evidence="6" id="KW-1185">Reference proteome</keyword>
<dbReference type="Proteomes" id="UP001196661">
    <property type="component" value="Unassembled WGS sequence"/>
</dbReference>
<dbReference type="Pfam" id="PF05128">
    <property type="entry name" value="DUF697"/>
    <property type="match status" value="1"/>
</dbReference>
<evidence type="ECO:0000313" key="6">
    <source>
        <dbReference type="Proteomes" id="UP001196661"/>
    </source>
</evidence>
<comment type="caution">
    <text evidence="5">The sequence shown here is derived from an EMBL/GenBank/DDBJ whole genome shotgun (WGS) entry which is preliminary data.</text>
</comment>
<evidence type="ECO:0000256" key="4">
    <source>
        <dbReference type="ARBA" id="ARBA00023136"/>
    </source>
</evidence>
<proteinExistence type="predicted"/>
<protein>
    <submittedName>
        <fullName evidence="5">DUF697 domain-containing protein</fullName>
    </submittedName>
</protein>
<comment type="subcellular location">
    <subcellularLocation>
        <location evidence="1">Membrane</location>
        <topology evidence="1">Multi-pass membrane protein</topology>
    </subcellularLocation>
</comment>
<evidence type="ECO:0000256" key="3">
    <source>
        <dbReference type="ARBA" id="ARBA00022989"/>
    </source>
</evidence>
<dbReference type="SUPFAM" id="SSF52540">
    <property type="entry name" value="P-loop containing nucleoside triphosphate hydrolases"/>
    <property type="match status" value="1"/>
</dbReference>
<dbReference type="Gene3D" id="3.40.50.300">
    <property type="entry name" value="P-loop containing nucleotide triphosphate hydrolases"/>
    <property type="match status" value="1"/>
</dbReference>
<evidence type="ECO:0000256" key="1">
    <source>
        <dbReference type="ARBA" id="ARBA00004141"/>
    </source>
</evidence>
<dbReference type="InterPro" id="IPR027417">
    <property type="entry name" value="P-loop_NTPase"/>
</dbReference>
<keyword evidence="3" id="KW-1133">Transmembrane helix</keyword>
<name>A0ABS5XZU5_9CYAN</name>
<gene>
    <name evidence="5" type="ORF">IXB28_02710</name>
</gene>
<keyword evidence="4" id="KW-0472">Membrane</keyword>